<dbReference type="EMBL" id="BSTI01000019">
    <property type="protein sequence ID" value="GLY69921.1"/>
    <property type="molecule type" value="Genomic_DNA"/>
</dbReference>
<comment type="caution">
    <text evidence="3">The sequence shown here is derived from an EMBL/GenBank/DDBJ whole genome shotgun (WGS) entry which is preliminary data.</text>
</comment>
<evidence type="ECO:0008006" key="5">
    <source>
        <dbReference type="Google" id="ProtNLM"/>
    </source>
</evidence>
<evidence type="ECO:0000313" key="4">
    <source>
        <dbReference type="Proteomes" id="UP001165136"/>
    </source>
</evidence>
<evidence type="ECO:0000259" key="1">
    <source>
        <dbReference type="Pfam" id="PF13556"/>
    </source>
</evidence>
<dbReference type="PANTHER" id="PTHR33744:SF1">
    <property type="entry name" value="DNA-BINDING TRANSCRIPTIONAL ACTIVATOR ADER"/>
    <property type="match status" value="1"/>
</dbReference>
<dbReference type="Proteomes" id="UP001165136">
    <property type="component" value="Unassembled WGS sequence"/>
</dbReference>
<name>A0A9W6VKX1_9PSEU</name>
<evidence type="ECO:0000313" key="3">
    <source>
        <dbReference type="EMBL" id="GLY69921.1"/>
    </source>
</evidence>
<keyword evidence="4" id="KW-1185">Reference proteome</keyword>
<dbReference type="InterPro" id="IPR042070">
    <property type="entry name" value="PucR_C-HTH_sf"/>
</dbReference>
<organism evidence="3 4">
    <name type="scientific">Amycolatopsis taiwanensis</name>
    <dbReference type="NCBI Taxonomy" id="342230"/>
    <lineage>
        <taxon>Bacteria</taxon>
        <taxon>Bacillati</taxon>
        <taxon>Actinomycetota</taxon>
        <taxon>Actinomycetes</taxon>
        <taxon>Pseudonocardiales</taxon>
        <taxon>Pseudonocardiaceae</taxon>
        <taxon>Amycolatopsis</taxon>
    </lineage>
</organism>
<feature type="domain" description="PucR C-terminal helix-turn-helix" evidence="1">
    <location>
        <begin position="334"/>
        <end position="392"/>
    </location>
</feature>
<proteinExistence type="predicted"/>
<dbReference type="AlphaFoldDB" id="A0A9W6VKX1"/>
<accession>A0A9W6VKX1</accession>
<reference evidence="3" key="1">
    <citation type="submission" date="2023-03" db="EMBL/GenBank/DDBJ databases">
        <title>Amycolatopsis taiwanensis NBRC 103393.</title>
        <authorList>
            <person name="Ichikawa N."/>
            <person name="Sato H."/>
            <person name="Tonouchi N."/>
        </authorList>
    </citation>
    <scope>NUCLEOTIDE SEQUENCE</scope>
    <source>
        <strain evidence="3">NBRC 103393</strain>
    </source>
</reference>
<dbReference type="Gene3D" id="1.10.10.2840">
    <property type="entry name" value="PucR C-terminal helix-turn-helix domain"/>
    <property type="match status" value="1"/>
</dbReference>
<dbReference type="Pfam" id="PF13556">
    <property type="entry name" value="HTH_30"/>
    <property type="match status" value="1"/>
</dbReference>
<dbReference type="InterPro" id="IPR025736">
    <property type="entry name" value="PucR_C-HTH_dom"/>
</dbReference>
<dbReference type="InterPro" id="IPR051448">
    <property type="entry name" value="CdaR-like_regulators"/>
</dbReference>
<gene>
    <name evidence="3" type="ORF">Atai01_65400</name>
</gene>
<evidence type="ECO:0000259" key="2">
    <source>
        <dbReference type="Pfam" id="PF25906"/>
    </source>
</evidence>
<dbReference type="InterPro" id="IPR058663">
    <property type="entry name" value="PucR-like_N"/>
</dbReference>
<protein>
    <recommendedName>
        <fullName evidence="5">PucR C-terminal helix-turn-helix domain-containing protein</fullName>
    </recommendedName>
</protein>
<dbReference type="PANTHER" id="PTHR33744">
    <property type="entry name" value="CARBOHYDRATE DIACID REGULATOR"/>
    <property type="match status" value="1"/>
</dbReference>
<dbReference type="Pfam" id="PF25906">
    <property type="entry name" value="PucR-like_N"/>
    <property type="match status" value="1"/>
</dbReference>
<sequence>MYAEESAVGGDRPFGGMARRHRLAAMLRPELPSLVDELVREIRGALPDYQRLGRAHGVILRRRVEYLAKLFVDLVEHPQSAGEAAGKTCRALGRVEGHAGRTLDSLHAAFRIGGRVGWRRIARVGRRRGLSTEDVSWLADQLFAFLDELCARSTQGYRQGAVTDADRDRRRRLLHLVLRRPSVSPFVIDELAATAGWVVPDQCALVALDGGRYLPRAPALGPDVLADLRGPVPCMLLPGPVTTERIQRLCLPFRGTHLAIGPTVALAEAASSLRWARQALRLVAEGVLPDVPVTVCAEHYSTLWLLADPGLLRQVARRRLAPFARFPVKQRSRLADTLFAWLQAQGNAREAAARLSVHPRTVRYRMRQIETAFGAGLRDPDVRFEIESALRALHVLNVSCDA</sequence>
<dbReference type="RefSeq" id="WP_285489292.1">
    <property type="nucleotide sequence ID" value="NZ_BSTI01000019.1"/>
</dbReference>
<feature type="domain" description="PucR-like N-terminal" evidence="2">
    <location>
        <begin position="22"/>
        <end position="177"/>
    </location>
</feature>